<evidence type="ECO:0000313" key="2">
    <source>
        <dbReference type="EMBL" id="KAF2640624.1"/>
    </source>
</evidence>
<dbReference type="EMBL" id="MU006784">
    <property type="protein sequence ID" value="KAF2640624.1"/>
    <property type="molecule type" value="Genomic_DNA"/>
</dbReference>
<feature type="region of interest" description="Disordered" evidence="1">
    <location>
        <begin position="172"/>
        <end position="213"/>
    </location>
</feature>
<organism evidence="2 3">
    <name type="scientific">Massarina eburnea CBS 473.64</name>
    <dbReference type="NCBI Taxonomy" id="1395130"/>
    <lineage>
        <taxon>Eukaryota</taxon>
        <taxon>Fungi</taxon>
        <taxon>Dikarya</taxon>
        <taxon>Ascomycota</taxon>
        <taxon>Pezizomycotina</taxon>
        <taxon>Dothideomycetes</taxon>
        <taxon>Pleosporomycetidae</taxon>
        <taxon>Pleosporales</taxon>
        <taxon>Massarineae</taxon>
        <taxon>Massarinaceae</taxon>
        <taxon>Massarina</taxon>
    </lineage>
</organism>
<accession>A0A6A6S2Z9</accession>
<reference evidence="2" key="1">
    <citation type="journal article" date="2020" name="Stud. Mycol.">
        <title>101 Dothideomycetes genomes: a test case for predicting lifestyles and emergence of pathogens.</title>
        <authorList>
            <person name="Haridas S."/>
            <person name="Albert R."/>
            <person name="Binder M."/>
            <person name="Bloem J."/>
            <person name="Labutti K."/>
            <person name="Salamov A."/>
            <person name="Andreopoulos B."/>
            <person name="Baker S."/>
            <person name="Barry K."/>
            <person name="Bills G."/>
            <person name="Bluhm B."/>
            <person name="Cannon C."/>
            <person name="Castanera R."/>
            <person name="Culley D."/>
            <person name="Daum C."/>
            <person name="Ezra D."/>
            <person name="Gonzalez J."/>
            <person name="Henrissat B."/>
            <person name="Kuo A."/>
            <person name="Liang C."/>
            <person name="Lipzen A."/>
            <person name="Lutzoni F."/>
            <person name="Magnuson J."/>
            <person name="Mondo S."/>
            <person name="Nolan M."/>
            <person name="Ohm R."/>
            <person name="Pangilinan J."/>
            <person name="Park H.-J."/>
            <person name="Ramirez L."/>
            <person name="Alfaro M."/>
            <person name="Sun H."/>
            <person name="Tritt A."/>
            <person name="Yoshinaga Y."/>
            <person name="Zwiers L.-H."/>
            <person name="Turgeon B."/>
            <person name="Goodwin S."/>
            <person name="Spatafora J."/>
            <person name="Crous P."/>
            <person name="Grigoriev I."/>
        </authorList>
    </citation>
    <scope>NUCLEOTIDE SEQUENCE</scope>
    <source>
        <strain evidence="2">CBS 473.64</strain>
    </source>
</reference>
<feature type="compositionally biased region" description="Low complexity" evidence="1">
    <location>
        <begin position="202"/>
        <end position="213"/>
    </location>
</feature>
<proteinExistence type="predicted"/>
<name>A0A6A6S2Z9_9PLEO</name>
<feature type="region of interest" description="Disordered" evidence="1">
    <location>
        <begin position="394"/>
        <end position="445"/>
    </location>
</feature>
<protein>
    <submittedName>
        <fullName evidence="2">Uncharacterized protein</fullName>
    </submittedName>
</protein>
<evidence type="ECO:0000313" key="3">
    <source>
        <dbReference type="Proteomes" id="UP000799753"/>
    </source>
</evidence>
<gene>
    <name evidence="2" type="ORF">P280DRAFT_323024</name>
</gene>
<evidence type="ECO:0000256" key="1">
    <source>
        <dbReference type="SAM" id="MobiDB-lite"/>
    </source>
</evidence>
<keyword evidence="3" id="KW-1185">Reference proteome</keyword>
<sequence length="445" mass="51790">MRRLYKLRVEESRQLQPIQDPEADNMRYQFFCDVEESIDNASSPYVQQLKHLMAQTTRYQTHRFSEQPSLNYTENFFSAYMSYWGSLSKVVKYMYVAAEFRWQPGMTSSQDTSRRNLRFKFRKHLDAILYGLVDDSLYSQEHIYPLLIEHRAIRRYHAKNFPESIPTCHYPLKPGLNDAKEDHRRSVKRSLRHKRRASSLPKTSSEASLSGGSKSSLRTRAFLDKRRKRLNEIQQRVLLRSVSEGRNDDGQIFSIRRSEIVSKDSALLQQRREAIMHARAREKRQRAQERAREQTRKEQREAWIKKVAAAKEGQITISRYVHDSGPESDSIIRARLTIRANRMEKAERATMGGAEQVSEVESAIRTANAPLIRKMHPTAQQTNRGTTYMGRHGAKGLNSGVNQPKKIWRSRESVSVSPRQEKNSEAPLRKDKAGRRPCLDISRLK</sequence>
<dbReference type="AlphaFoldDB" id="A0A6A6S2Z9"/>
<feature type="compositionally biased region" description="Basic residues" evidence="1">
    <location>
        <begin position="185"/>
        <end position="197"/>
    </location>
</feature>
<dbReference type="OrthoDB" id="10670941at2759"/>
<dbReference type="Proteomes" id="UP000799753">
    <property type="component" value="Unassembled WGS sequence"/>
</dbReference>
<feature type="compositionally biased region" description="Basic and acidic residues" evidence="1">
    <location>
        <begin position="419"/>
        <end position="431"/>
    </location>
</feature>